<reference evidence="1" key="1">
    <citation type="journal article" date="2016" name="Nat. Genet.">
        <title>A high-quality carrot genome assembly provides new insights into carotenoid accumulation and asterid genome evolution.</title>
        <authorList>
            <person name="Iorizzo M."/>
            <person name="Ellison S."/>
            <person name="Senalik D."/>
            <person name="Zeng P."/>
            <person name="Satapoomin P."/>
            <person name="Huang J."/>
            <person name="Bowman M."/>
            <person name="Iovene M."/>
            <person name="Sanseverino W."/>
            <person name="Cavagnaro P."/>
            <person name="Yildiz M."/>
            <person name="Macko-Podgorni A."/>
            <person name="Moranska E."/>
            <person name="Grzebelus E."/>
            <person name="Grzebelus D."/>
            <person name="Ashrafi H."/>
            <person name="Zheng Z."/>
            <person name="Cheng S."/>
            <person name="Spooner D."/>
            <person name="Van Deynze A."/>
            <person name="Simon P."/>
        </authorList>
    </citation>
    <scope>NUCLEOTIDE SEQUENCE</scope>
    <source>
        <tissue evidence="1">Leaf</tissue>
    </source>
</reference>
<reference evidence="1" key="2">
    <citation type="submission" date="2022-03" db="EMBL/GenBank/DDBJ databases">
        <title>Draft title - Genomic analysis of global carrot germplasm unveils the trajectory of domestication and the origin of high carotenoid orange carrot.</title>
        <authorList>
            <person name="Iorizzo M."/>
            <person name="Ellison S."/>
            <person name="Senalik D."/>
            <person name="Macko-Podgorni A."/>
            <person name="Grzebelus D."/>
            <person name="Bostan H."/>
            <person name="Rolling W."/>
            <person name="Curaba J."/>
            <person name="Simon P."/>
        </authorList>
    </citation>
    <scope>NUCLEOTIDE SEQUENCE</scope>
    <source>
        <tissue evidence="1">Leaf</tissue>
    </source>
</reference>
<proteinExistence type="predicted"/>
<dbReference type="EMBL" id="CP093349">
    <property type="protein sequence ID" value="WOH09752.1"/>
    <property type="molecule type" value="Genomic_DNA"/>
</dbReference>
<dbReference type="Gramene" id="KZM87475">
    <property type="protein sequence ID" value="KZM87475"/>
    <property type="gene ID" value="DCAR_024609"/>
</dbReference>
<name>A0A164TG57_DAUCS</name>
<organism evidence="1 2">
    <name type="scientific">Daucus carota subsp. sativus</name>
    <name type="common">Carrot</name>
    <dbReference type="NCBI Taxonomy" id="79200"/>
    <lineage>
        <taxon>Eukaryota</taxon>
        <taxon>Viridiplantae</taxon>
        <taxon>Streptophyta</taxon>
        <taxon>Embryophyta</taxon>
        <taxon>Tracheophyta</taxon>
        <taxon>Spermatophyta</taxon>
        <taxon>Magnoliopsida</taxon>
        <taxon>eudicotyledons</taxon>
        <taxon>Gunneridae</taxon>
        <taxon>Pentapetalae</taxon>
        <taxon>asterids</taxon>
        <taxon>campanulids</taxon>
        <taxon>Apiales</taxon>
        <taxon>Apiaceae</taxon>
        <taxon>Apioideae</taxon>
        <taxon>Scandiceae</taxon>
        <taxon>Daucinae</taxon>
        <taxon>Daucus</taxon>
        <taxon>Daucus sect. Daucus</taxon>
    </lineage>
</organism>
<accession>A0A164TG57</accession>
<sequence length="82" mass="9410">MHKSKRNAKFITFYQVMHSMYADQTTMTGITDGPMGLPWKAGSKAHNCKKLYHRANRQKPKENIATSKFSYFKSISKPTPTL</sequence>
<keyword evidence="2" id="KW-1185">Reference proteome</keyword>
<dbReference type="AlphaFoldDB" id="A0A164TG57"/>
<dbReference type="Proteomes" id="UP000077755">
    <property type="component" value="Chromosome 7"/>
</dbReference>
<evidence type="ECO:0000313" key="1">
    <source>
        <dbReference type="EMBL" id="WOH09752.1"/>
    </source>
</evidence>
<protein>
    <submittedName>
        <fullName evidence="1">Uncharacterized protein</fullName>
    </submittedName>
</protein>
<gene>
    <name evidence="1" type="ORF">DCAR_0729210</name>
</gene>
<evidence type="ECO:0000313" key="2">
    <source>
        <dbReference type="Proteomes" id="UP000077755"/>
    </source>
</evidence>